<keyword evidence="3" id="KW-1185">Reference proteome</keyword>
<dbReference type="AlphaFoldDB" id="A0A4Q0M2L2"/>
<dbReference type="SUPFAM" id="SSF52980">
    <property type="entry name" value="Restriction endonuclease-like"/>
    <property type="match status" value="1"/>
</dbReference>
<dbReference type="EMBL" id="RYFI01000045">
    <property type="protein sequence ID" value="RXF66953.1"/>
    <property type="molecule type" value="Genomic_DNA"/>
</dbReference>
<evidence type="ECO:0000313" key="3">
    <source>
        <dbReference type="Proteomes" id="UP000289708"/>
    </source>
</evidence>
<evidence type="ECO:0000313" key="2">
    <source>
        <dbReference type="EMBL" id="RXF66953.1"/>
    </source>
</evidence>
<sequence length="384" mass="43596">MISDSEFLERLVAGFCTATMEDADVSWDEKIGGRQFDVVIRLKAGVFNYLTIVEVKSSKAKIKVKEIEAFVTKAIDAKANKISVFSSKGFESGCENVARNHGVELFIISQSDETPSEEAVRGRLAQSGIYSFRNPNIDHRSVAPIIKFGERVKSHNFDKITLVYVTGEELPLTTEGTELTYVLSNSLINRDTFLRDIISNIDFPELEVGQSCEYTHKFSPSVDYMANDELFSHDGDLGAIKIKYSGIMAIPFEGNVYVELSMFASDVEIVNALTGEKSSIYFHNLALGFNEFEKGMYYFTLNPLSYYYCDEIIDSIATVYLLESFQNGRFLHGKFKQEIKYGRLYMPLKDKKVIERLKVRLGAERHGGPFARKMPKKRRVVPWR</sequence>
<dbReference type="OrthoDB" id="8455814at2"/>
<dbReference type="GO" id="GO:0009307">
    <property type="term" value="P:DNA restriction-modification system"/>
    <property type="evidence" value="ECO:0007669"/>
    <property type="project" value="InterPro"/>
</dbReference>
<comment type="caution">
    <text evidence="2">The sequence shown here is derived from an EMBL/GenBank/DDBJ whole genome shotgun (WGS) entry which is preliminary data.</text>
</comment>
<protein>
    <recommendedName>
        <fullName evidence="1">Restriction endonuclease type IV Mrr domain-containing protein</fullName>
    </recommendedName>
</protein>
<name>A0A4Q0M2L2_9HYPH</name>
<dbReference type="RefSeq" id="WP_128779584.1">
    <property type="nucleotide sequence ID" value="NZ_RYFI01000045.1"/>
</dbReference>
<dbReference type="InterPro" id="IPR011335">
    <property type="entry name" value="Restrct_endonuc-II-like"/>
</dbReference>
<dbReference type="InterPro" id="IPR007560">
    <property type="entry name" value="Restrct_endonuc_IV_Mrr"/>
</dbReference>
<feature type="domain" description="Restriction endonuclease type IV Mrr" evidence="1">
    <location>
        <begin position="8"/>
        <end position="106"/>
    </location>
</feature>
<gene>
    <name evidence="2" type="ORF">EK403_21965</name>
</gene>
<evidence type="ECO:0000259" key="1">
    <source>
        <dbReference type="Pfam" id="PF04471"/>
    </source>
</evidence>
<dbReference type="GO" id="GO:0004519">
    <property type="term" value="F:endonuclease activity"/>
    <property type="evidence" value="ECO:0007669"/>
    <property type="project" value="InterPro"/>
</dbReference>
<accession>A0A4Q0M2L2</accession>
<organism evidence="2 3">
    <name type="scientific">Hansschlegelia zhihuaiae</name>
    <dbReference type="NCBI Taxonomy" id="405005"/>
    <lineage>
        <taxon>Bacteria</taxon>
        <taxon>Pseudomonadati</taxon>
        <taxon>Pseudomonadota</taxon>
        <taxon>Alphaproteobacteria</taxon>
        <taxon>Hyphomicrobiales</taxon>
        <taxon>Methylopilaceae</taxon>
        <taxon>Hansschlegelia</taxon>
    </lineage>
</organism>
<reference evidence="2 3" key="1">
    <citation type="submission" date="2018-12" db="EMBL/GenBank/DDBJ databases">
        <title>bacterium Hansschlegelia zhihuaiae S113.</title>
        <authorList>
            <person name="He J."/>
        </authorList>
    </citation>
    <scope>NUCLEOTIDE SEQUENCE [LARGE SCALE GENOMIC DNA]</scope>
    <source>
        <strain evidence="2 3">S 113</strain>
    </source>
</reference>
<dbReference type="GO" id="GO:0003677">
    <property type="term" value="F:DNA binding"/>
    <property type="evidence" value="ECO:0007669"/>
    <property type="project" value="InterPro"/>
</dbReference>
<dbReference type="Proteomes" id="UP000289708">
    <property type="component" value="Unassembled WGS sequence"/>
</dbReference>
<proteinExistence type="predicted"/>
<dbReference type="Pfam" id="PF04471">
    <property type="entry name" value="Mrr_cat"/>
    <property type="match status" value="1"/>
</dbReference>